<evidence type="ECO:0000259" key="1">
    <source>
        <dbReference type="Pfam" id="PF13966"/>
    </source>
</evidence>
<dbReference type="GO" id="GO:0003964">
    <property type="term" value="F:RNA-directed DNA polymerase activity"/>
    <property type="evidence" value="ECO:0007669"/>
    <property type="project" value="UniProtKB-KW"/>
</dbReference>
<name>A0A9K3JDV4_HELAN</name>
<feature type="domain" description="Reverse transcriptase zinc-binding" evidence="1">
    <location>
        <begin position="1"/>
        <end position="51"/>
    </location>
</feature>
<evidence type="ECO:0000313" key="2">
    <source>
        <dbReference type="EMBL" id="KAF5812605.1"/>
    </source>
</evidence>
<comment type="caution">
    <text evidence="2">The sequence shown here is derived from an EMBL/GenBank/DDBJ whole genome shotgun (WGS) entry which is preliminary data.</text>
</comment>
<keyword evidence="3" id="KW-1185">Reference proteome</keyword>
<dbReference type="Pfam" id="PF13966">
    <property type="entry name" value="zf-RVT"/>
    <property type="match status" value="1"/>
</dbReference>
<organism evidence="2 3">
    <name type="scientific">Helianthus annuus</name>
    <name type="common">Common sunflower</name>
    <dbReference type="NCBI Taxonomy" id="4232"/>
    <lineage>
        <taxon>Eukaryota</taxon>
        <taxon>Viridiplantae</taxon>
        <taxon>Streptophyta</taxon>
        <taxon>Embryophyta</taxon>
        <taxon>Tracheophyta</taxon>
        <taxon>Spermatophyta</taxon>
        <taxon>Magnoliopsida</taxon>
        <taxon>eudicotyledons</taxon>
        <taxon>Gunneridae</taxon>
        <taxon>Pentapetalae</taxon>
        <taxon>asterids</taxon>
        <taxon>campanulids</taxon>
        <taxon>Asterales</taxon>
        <taxon>Asteraceae</taxon>
        <taxon>Asteroideae</taxon>
        <taxon>Heliantheae alliance</taxon>
        <taxon>Heliantheae</taxon>
        <taxon>Helianthus</taxon>
    </lineage>
</organism>
<dbReference type="EMBL" id="MNCJ02000318">
    <property type="protein sequence ID" value="KAF5812605.1"/>
    <property type="molecule type" value="Genomic_DNA"/>
</dbReference>
<reference evidence="2" key="1">
    <citation type="journal article" date="2017" name="Nature">
        <title>The sunflower genome provides insights into oil metabolism, flowering and Asterid evolution.</title>
        <authorList>
            <person name="Badouin H."/>
            <person name="Gouzy J."/>
            <person name="Grassa C.J."/>
            <person name="Murat F."/>
            <person name="Staton S.E."/>
            <person name="Cottret L."/>
            <person name="Lelandais-Briere C."/>
            <person name="Owens G.L."/>
            <person name="Carrere S."/>
            <person name="Mayjonade B."/>
            <person name="Legrand L."/>
            <person name="Gill N."/>
            <person name="Kane N.C."/>
            <person name="Bowers J.E."/>
            <person name="Hubner S."/>
            <person name="Bellec A."/>
            <person name="Berard A."/>
            <person name="Berges H."/>
            <person name="Blanchet N."/>
            <person name="Boniface M.C."/>
            <person name="Brunel D."/>
            <person name="Catrice O."/>
            <person name="Chaidir N."/>
            <person name="Claudel C."/>
            <person name="Donnadieu C."/>
            <person name="Faraut T."/>
            <person name="Fievet G."/>
            <person name="Helmstetter N."/>
            <person name="King M."/>
            <person name="Knapp S.J."/>
            <person name="Lai Z."/>
            <person name="Le Paslier M.C."/>
            <person name="Lippi Y."/>
            <person name="Lorenzon L."/>
            <person name="Mandel J.R."/>
            <person name="Marage G."/>
            <person name="Marchand G."/>
            <person name="Marquand E."/>
            <person name="Bret-Mestries E."/>
            <person name="Morien E."/>
            <person name="Nambeesan S."/>
            <person name="Nguyen T."/>
            <person name="Pegot-Espagnet P."/>
            <person name="Pouilly N."/>
            <person name="Raftis F."/>
            <person name="Sallet E."/>
            <person name="Schiex T."/>
            <person name="Thomas J."/>
            <person name="Vandecasteele C."/>
            <person name="Vares D."/>
            <person name="Vear F."/>
            <person name="Vautrin S."/>
            <person name="Crespi M."/>
            <person name="Mangin B."/>
            <person name="Burke J.M."/>
            <person name="Salse J."/>
            <person name="Munos S."/>
            <person name="Vincourt P."/>
            <person name="Rieseberg L.H."/>
            <person name="Langlade N.B."/>
        </authorList>
    </citation>
    <scope>NUCLEOTIDE SEQUENCE</scope>
    <source>
        <tissue evidence="2">Leaves</tissue>
    </source>
</reference>
<gene>
    <name evidence="2" type="ORF">HanXRQr2_Chr03g0088321</name>
</gene>
<sequence length="138" mass="16292">MWRAFLDRLPTKTALIRWNIHVESNLCVWCEDKEETTDHILTGCNFSAGVWHSISTWFRIPKVFVFSIVDLVVLHKLCAASGHRKMLLQGIFVIASWRIWRARNEKVFRARIRVWSTLLRTLRRRVSCGINIDLNMKL</sequence>
<dbReference type="InterPro" id="IPR026960">
    <property type="entry name" value="RVT-Znf"/>
</dbReference>
<keyword evidence="2" id="KW-0548">Nucleotidyltransferase</keyword>
<keyword evidence="2" id="KW-0808">Transferase</keyword>
<evidence type="ECO:0000313" key="3">
    <source>
        <dbReference type="Proteomes" id="UP000215914"/>
    </source>
</evidence>
<protein>
    <submittedName>
        <fullName evidence="2">Reverse transcriptase zinc-binding domain-containing protein</fullName>
    </submittedName>
</protein>
<accession>A0A9K3JDV4</accession>
<proteinExistence type="predicted"/>
<reference evidence="2" key="2">
    <citation type="submission" date="2020-06" db="EMBL/GenBank/DDBJ databases">
        <title>Helianthus annuus Genome sequencing and assembly Release 2.</title>
        <authorList>
            <person name="Gouzy J."/>
            <person name="Langlade N."/>
            <person name="Munos S."/>
        </authorList>
    </citation>
    <scope>NUCLEOTIDE SEQUENCE</scope>
    <source>
        <tissue evidence="2">Leaves</tissue>
    </source>
</reference>
<dbReference type="Proteomes" id="UP000215914">
    <property type="component" value="Unassembled WGS sequence"/>
</dbReference>
<dbReference type="Gramene" id="mRNA:HanXRQr2_Chr03g0088321">
    <property type="protein sequence ID" value="CDS:HanXRQr2_Chr03g0088321.1"/>
    <property type="gene ID" value="HanXRQr2_Chr03g0088321"/>
</dbReference>
<dbReference type="AlphaFoldDB" id="A0A9K3JDV4"/>
<keyword evidence="2" id="KW-0695">RNA-directed DNA polymerase</keyword>